<feature type="transmembrane region" description="Helical" evidence="9">
    <location>
        <begin position="86"/>
        <end position="104"/>
    </location>
</feature>
<keyword evidence="7" id="KW-0464">Manganese</keyword>
<comment type="subcellular location">
    <subcellularLocation>
        <location evidence="1">Cell membrane</location>
        <topology evidence="1">Multi-pass membrane protein</topology>
    </subcellularLocation>
</comment>
<keyword evidence="5 9" id="KW-0472">Membrane</keyword>
<evidence type="ECO:0000256" key="9">
    <source>
        <dbReference type="SAM" id="Phobius"/>
    </source>
</evidence>
<feature type="binding site" evidence="8">
    <location>
        <position position="511"/>
    </location>
    <ligand>
        <name>Mn(2+)</name>
        <dbReference type="ChEBI" id="CHEBI:29035"/>
    </ligand>
</feature>
<dbReference type="InterPro" id="IPR017850">
    <property type="entry name" value="Alkaline_phosphatase_core_sf"/>
</dbReference>
<keyword evidence="7" id="KW-0479">Metal-binding</keyword>
<dbReference type="RefSeq" id="WP_253680129.1">
    <property type="nucleotide sequence ID" value="NZ_CP050861.1"/>
</dbReference>
<dbReference type="Proteomes" id="UP001056837">
    <property type="component" value="Chromosome"/>
</dbReference>
<reference evidence="11" key="1">
    <citation type="submission" date="2020-04" db="EMBL/GenBank/DDBJ databases">
        <title>Tenacibaculum mesophilum bac2.</title>
        <authorList>
            <person name="Li M."/>
        </authorList>
    </citation>
    <scope>NUCLEOTIDE SEQUENCE</scope>
    <source>
        <strain evidence="11">Bac2</strain>
    </source>
</reference>
<dbReference type="PANTHER" id="PTHR47371">
    <property type="entry name" value="LIPOTEICHOIC ACID SYNTHASE"/>
    <property type="match status" value="1"/>
</dbReference>
<evidence type="ECO:0000256" key="8">
    <source>
        <dbReference type="PIRSR" id="PIRSR005091-3"/>
    </source>
</evidence>
<dbReference type="SUPFAM" id="SSF53649">
    <property type="entry name" value="Alkaline phosphatase-like"/>
    <property type="match status" value="1"/>
</dbReference>
<feature type="binding site" evidence="8">
    <location>
        <position position="512"/>
    </location>
    <ligand>
        <name>Mn(2+)</name>
        <dbReference type="ChEBI" id="CHEBI:29035"/>
    </ligand>
</feature>
<dbReference type="GO" id="GO:0016787">
    <property type="term" value="F:hydrolase activity"/>
    <property type="evidence" value="ECO:0007669"/>
    <property type="project" value="UniProtKB-KW"/>
</dbReference>
<evidence type="ECO:0000256" key="4">
    <source>
        <dbReference type="ARBA" id="ARBA00022989"/>
    </source>
</evidence>
<feature type="domain" description="Sulfatase N-terminal" evidence="10">
    <location>
        <begin position="278"/>
        <end position="569"/>
    </location>
</feature>
<feature type="transmembrane region" description="Helical" evidence="9">
    <location>
        <begin position="12"/>
        <end position="35"/>
    </location>
</feature>
<evidence type="ECO:0000256" key="2">
    <source>
        <dbReference type="ARBA" id="ARBA00022475"/>
    </source>
</evidence>
<feature type="transmembrane region" description="Helical" evidence="9">
    <location>
        <begin position="178"/>
        <end position="196"/>
    </location>
</feature>
<dbReference type="InterPro" id="IPR000917">
    <property type="entry name" value="Sulfatase_N"/>
</dbReference>
<organism evidence="11 12">
    <name type="scientific">Tenacibaculum mesophilum</name>
    <dbReference type="NCBI Taxonomy" id="104268"/>
    <lineage>
        <taxon>Bacteria</taxon>
        <taxon>Pseudomonadati</taxon>
        <taxon>Bacteroidota</taxon>
        <taxon>Flavobacteriia</taxon>
        <taxon>Flavobacteriales</taxon>
        <taxon>Flavobacteriaceae</taxon>
        <taxon>Tenacibaculum</taxon>
    </lineage>
</organism>
<feature type="transmembrane region" description="Helical" evidence="9">
    <location>
        <begin position="55"/>
        <end position="74"/>
    </location>
</feature>
<evidence type="ECO:0000259" key="10">
    <source>
        <dbReference type="Pfam" id="PF00884"/>
    </source>
</evidence>
<dbReference type="AlphaFoldDB" id="A0AAE9MM21"/>
<evidence type="ECO:0000256" key="7">
    <source>
        <dbReference type="PIRSR" id="PIRSR005091-2"/>
    </source>
</evidence>
<dbReference type="PIRSF" id="PIRSF005091">
    <property type="entry name" value="Mmb_sulf_HI1246"/>
    <property type="match status" value="1"/>
</dbReference>
<evidence type="ECO:0000313" key="11">
    <source>
        <dbReference type="EMBL" id="UTD14288.1"/>
    </source>
</evidence>
<dbReference type="Gene3D" id="3.40.720.10">
    <property type="entry name" value="Alkaline Phosphatase, subunit A"/>
    <property type="match status" value="1"/>
</dbReference>
<dbReference type="GO" id="GO:0005886">
    <property type="term" value="C:plasma membrane"/>
    <property type="evidence" value="ECO:0007669"/>
    <property type="project" value="UniProtKB-SubCell"/>
</dbReference>
<dbReference type="EMBL" id="CP050861">
    <property type="protein sequence ID" value="UTD14288.1"/>
    <property type="molecule type" value="Genomic_DNA"/>
</dbReference>
<dbReference type="InterPro" id="IPR050448">
    <property type="entry name" value="OpgB/LTA_synthase_biosynth"/>
</dbReference>
<keyword evidence="2" id="KW-1003">Cell membrane</keyword>
<evidence type="ECO:0000256" key="1">
    <source>
        <dbReference type="ARBA" id="ARBA00004651"/>
    </source>
</evidence>
<evidence type="ECO:0000256" key="6">
    <source>
        <dbReference type="PIRSR" id="PIRSR005091-1"/>
    </source>
</evidence>
<dbReference type="GO" id="GO:0046872">
    <property type="term" value="F:metal ion binding"/>
    <property type="evidence" value="ECO:0007669"/>
    <property type="project" value="UniProtKB-KW"/>
</dbReference>
<sequence length="666" mass="77434">MSAKIPNYLKYIFTNVYVLFVLLFIFRIIFYVFFINNLAVDANDISKALFLGARFDLRLAVFSYVPLALCYLFIKNFFENKKYKSFSVYYSVILYFIILVFYLFDFGHFSYLNLRVNANALRFLENLGISSKVFWESYPVFKGGIGILIFLFLVIKLHKIIYSIFKKIDFISPKKNRIVFGVLAVLLLSLGGYGSLKHYPLRWSEAFFSKDKKINQFALNPVLYFFDSFKFRSEGFDLEKTKEYIKITNKHLGINSDTLNFTRKISYNDSIKHQKKTNIVFVMLESTGNGALSYYGNPANSTPVLDSLLDNSINFTNHYVHKSTTAGSVFSSVTGLPDVDNIKSASRNPMIIDQRILFDQFKGYEKLYFLGGSANWANIRAVFQSNIKDLKIFEEGSYEEENRADVWGIDDYDLFKESDKEFQKLHNKNIPFVAYIQTATNHMPFTVPEVKDTYRPIHEKEIDEELLNKSAYRSLAQLNAIRYLDFNIKRFLERAQKSGYFDNTIFVFFGDHQGGMKDINYYKSTEDKLGILRHNTPFFIHAPKLVKTQKITKNTHLVDIVPTVMSLAKINHINYTLGINALDSTRTNHFSFIYRDIDGEPASGVIQDSLYFYQTVFNKKSKLINLNTNSLDDISKEYPTKTKEMDSLLNGFYHSTKYLYYKNKKK</sequence>
<dbReference type="PANTHER" id="PTHR47371:SF3">
    <property type="entry name" value="PHOSPHOGLYCEROL TRANSFERASE I"/>
    <property type="match status" value="1"/>
</dbReference>
<dbReference type="InterPro" id="IPR012160">
    <property type="entry name" value="LtaS-like"/>
</dbReference>
<feature type="active site" evidence="6">
    <location>
        <position position="325"/>
    </location>
</feature>
<name>A0AAE9MM21_9FLAO</name>
<dbReference type="CDD" id="cd16015">
    <property type="entry name" value="LTA_synthase"/>
    <property type="match status" value="1"/>
</dbReference>
<feature type="binding site" evidence="8">
    <location>
        <position position="285"/>
    </location>
    <ligand>
        <name>Mn(2+)</name>
        <dbReference type="ChEBI" id="CHEBI:29035"/>
    </ligand>
</feature>
<keyword evidence="11" id="KW-0378">Hydrolase</keyword>
<keyword evidence="3 9" id="KW-0812">Transmembrane</keyword>
<protein>
    <submittedName>
        <fullName evidence="11">Sulfatase-like hydrolase/transferase</fullName>
    </submittedName>
</protein>
<accession>A0AAE9MM21</accession>
<dbReference type="Pfam" id="PF00884">
    <property type="entry name" value="Sulfatase"/>
    <property type="match status" value="1"/>
</dbReference>
<feature type="transmembrane region" description="Helical" evidence="9">
    <location>
        <begin position="140"/>
        <end position="157"/>
    </location>
</feature>
<evidence type="ECO:0000313" key="12">
    <source>
        <dbReference type="Proteomes" id="UP001056837"/>
    </source>
</evidence>
<evidence type="ECO:0000256" key="3">
    <source>
        <dbReference type="ARBA" id="ARBA00022692"/>
    </source>
</evidence>
<gene>
    <name evidence="11" type="ORF">HER15_01825</name>
</gene>
<proteinExistence type="predicted"/>
<feature type="binding site" evidence="7">
    <location>
        <position position="442"/>
    </location>
    <ligand>
        <name>substrate</name>
    </ligand>
</feature>
<evidence type="ECO:0000256" key="5">
    <source>
        <dbReference type="ARBA" id="ARBA00023136"/>
    </source>
</evidence>
<keyword evidence="4 9" id="KW-1133">Transmembrane helix</keyword>
<feature type="binding site" evidence="8">
    <location>
        <position position="325"/>
    </location>
    <ligand>
        <name>Mn(2+)</name>
        <dbReference type="ChEBI" id="CHEBI:29035"/>
    </ligand>
</feature>